<dbReference type="PANTHER" id="PTHR10039">
    <property type="entry name" value="AMELOGENIN"/>
    <property type="match status" value="1"/>
</dbReference>
<dbReference type="Proteomes" id="UP000053477">
    <property type="component" value="Unassembled WGS sequence"/>
</dbReference>
<keyword evidence="1" id="KW-0677">Repeat</keyword>
<organism evidence="3 4">
    <name type="scientific">Schizopora paradoxa</name>
    <dbReference type="NCBI Taxonomy" id="27342"/>
    <lineage>
        <taxon>Eukaryota</taxon>
        <taxon>Fungi</taxon>
        <taxon>Dikarya</taxon>
        <taxon>Basidiomycota</taxon>
        <taxon>Agaricomycotina</taxon>
        <taxon>Agaricomycetes</taxon>
        <taxon>Hymenochaetales</taxon>
        <taxon>Schizoporaceae</taxon>
        <taxon>Schizopora</taxon>
    </lineage>
</organism>
<dbReference type="InterPro" id="IPR027417">
    <property type="entry name" value="P-loop_NTPase"/>
</dbReference>
<dbReference type="SUPFAM" id="SSF52540">
    <property type="entry name" value="P-loop containing nucleoside triphosphate hydrolases"/>
    <property type="match status" value="1"/>
</dbReference>
<dbReference type="Pfam" id="PF24883">
    <property type="entry name" value="NPHP3_N"/>
    <property type="match status" value="1"/>
</dbReference>
<feature type="domain" description="Nephrocystin 3-like N-terminal" evidence="2">
    <location>
        <begin position="107"/>
        <end position="280"/>
    </location>
</feature>
<evidence type="ECO:0000256" key="1">
    <source>
        <dbReference type="ARBA" id="ARBA00022737"/>
    </source>
</evidence>
<reference evidence="3 4" key="1">
    <citation type="submission" date="2015-04" db="EMBL/GenBank/DDBJ databases">
        <title>Complete genome sequence of Schizopora paradoxa KUC8140, a cosmopolitan wood degrader in East Asia.</title>
        <authorList>
            <consortium name="DOE Joint Genome Institute"/>
            <person name="Min B."/>
            <person name="Park H."/>
            <person name="Jang Y."/>
            <person name="Kim J.-J."/>
            <person name="Kim K.H."/>
            <person name="Pangilinan J."/>
            <person name="Lipzen A."/>
            <person name="Riley R."/>
            <person name="Grigoriev I.V."/>
            <person name="Spatafora J.W."/>
            <person name="Choi I.-G."/>
        </authorList>
    </citation>
    <scope>NUCLEOTIDE SEQUENCE [LARGE SCALE GENOMIC DNA]</scope>
    <source>
        <strain evidence="3 4">KUC8140</strain>
    </source>
</reference>
<dbReference type="Gene3D" id="3.40.50.300">
    <property type="entry name" value="P-loop containing nucleotide triphosphate hydrolases"/>
    <property type="match status" value="1"/>
</dbReference>
<dbReference type="AlphaFoldDB" id="A0A0H2RFP6"/>
<sequence length="448" mass="50543">MKLAVWGSSSRILRFLNAKVDEGILSDFSKGIDNAIKKFQLVLNIENAVALDMQGKILNAIKSQLDSIERKVDSHVMDTLLEKLIREDARTAAADYQRKVEYCHDKTCERMLSKIRGWANNVQANEGQVFWLSGLAGTGKSTIAKTIARWADEQGILASTYFFSRDDAKLSESSLLIPKIAFDITEFDPLAKEIVAGVLKKDRRVVYTSETIEKQFQSLLAQPLAELSSRTSASPRKLMLLIVDSLDECSDRLAVKEVVSLLLDFVSGSYPHIRVLFTSRPESYIREAFGSDGKQRFIQHNVEDFADPHDIENYLYDGLSKSYQQVEWRERNDFKSLVEYSGKLFIYASTALRYICTQSRFADPVKRIADLLGRGPVAASGEGRYKRLDKLYLDILDQAIGAETRADSPEMFQLRRILGTIMQLNDPLPISALVELLEVDESVTTLRS</sequence>
<dbReference type="InterPro" id="IPR056884">
    <property type="entry name" value="NPHP3-like_N"/>
</dbReference>
<gene>
    <name evidence="3" type="ORF">SCHPADRAFT_509171</name>
</gene>
<evidence type="ECO:0000313" key="4">
    <source>
        <dbReference type="Proteomes" id="UP000053477"/>
    </source>
</evidence>
<dbReference type="InParanoid" id="A0A0H2RFP6"/>
<evidence type="ECO:0000259" key="2">
    <source>
        <dbReference type="Pfam" id="PF24883"/>
    </source>
</evidence>
<keyword evidence="4" id="KW-1185">Reference proteome</keyword>
<name>A0A0H2RFP6_9AGAM</name>
<dbReference type="OrthoDB" id="2804066at2759"/>
<accession>A0A0H2RFP6</accession>
<protein>
    <recommendedName>
        <fullName evidence="2">Nephrocystin 3-like N-terminal domain-containing protein</fullName>
    </recommendedName>
</protein>
<dbReference type="STRING" id="27342.A0A0H2RFP6"/>
<evidence type="ECO:0000313" key="3">
    <source>
        <dbReference type="EMBL" id="KLO10629.1"/>
    </source>
</evidence>
<proteinExistence type="predicted"/>
<dbReference type="EMBL" id="KQ086021">
    <property type="protein sequence ID" value="KLO10629.1"/>
    <property type="molecule type" value="Genomic_DNA"/>
</dbReference>